<keyword evidence="4 10" id="KW-0067">ATP-binding</keyword>
<dbReference type="InterPro" id="IPR036640">
    <property type="entry name" value="ABC1_TM_sf"/>
</dbReference>
<feature type="transmembrane region" description="Helical" evidence="7">
    <location>
        <begin position="230"/>
        <end position="255"/>
    </location>
</feature>
<evidence type="ECO:0000256" key="7">
    <source>
        <dbReference type="SAM" id="Phobius"/>
    </source>
</evidence>
<dbReference type="PROSITE" id="PS50893">
    <property type="entry name" value="ABC_TRANSPORTER_2"/>
    <property type="match status" value="1"/>
</dbReference>
<comment type="subcellular location">
    <subcellularLocation>
        <location evidence="1">Cell membrane</location>
        <topology evidence="1">Multi-pass membrane protein</topology>
    </subcellularLocation>
</comment>
<proteinExistence type="predicted"/>
<evidence type="ECO:0000256" key="4">
    <source>
        <dbReference type="ARBA" id="ARBA00022840"/>
    </source>
</evidence>
<protein>
    <submittedName>
        <fullName evidence="10">ABC transporter ATP-binding protein</fullName>
    </submittedName>
</protein>
<evidence type="ECO:0000313" key="11">
    <source>
        <dbReference type="Proteomes" id="UP001239462"/>
    </source>
</evidence>
<feature type="domain" description="ABC transporter" evidence="8">
    <location>
        <begin position="433"/>
        <end position="668"/>
    </location>
</feature>
<reference evidence="10 11" key="1">
    <citation type="submission" date="2023-06" db="EMBL/GenBank/DDBJ databases">
        <title>Roseiconus lacunae JC819 isolated from Gulf of Mannar region, Tamil Nadu.</title>
        <authorList>
            <person name="Pk S."/>
            <person name="Ch S."/>
            <person name="Ch V.R."/>
        </authorList>
    </citation>
    <scope>NUCLEOTIDE SEQUENCE [LARGE SCALE GENOMIC DNA]</scope>
    <source>
        <strain evidence="10 11">JC819</strain>
    </source>
</reference>
<dbReference type="InterPro" id="IPR011527">
    <property type="entry name" value="ABC1_TM_dom"/>
</dbReference>
<feature type="transmembrane region" description="Helical" evidence="7">
    <location>
        <begin position="141"/>
        <end position="165"/>
    </location>
</feature>
<gene>
    <name evidence="10" type="ORF">QTN89_08715</name>
</gene>
<dbReference type="InterPro" id="IPR039421">
    <property type="entry name" value="Type_1_exporter"/>
</dbReference>
<feature type="transmembrane region" description="Helical" evidence="7">
    <location>
        <begin position="37"/>
        <end position="56"/>
    </location>
</feature>
<dbReference type="InterPro" id="IPR003439">
    <property type="entry name" value="ABC_transporter-like_ATP-bd"/>
</dbReference>
<name>A0ABT7PG87_9BACT</name>
<dbReference type="GO" id="GO:0005524">
    <property type="term" value="F:ATP binding"/>
    <property type="evidence" value="ECO:0007669"/>
    <property type="project" value="UniProtKB-KW"/>
</dbReference>
<dbReference type="InterPro" id="IPR027417">
    <property type="entry name" value="P-loop_NTPase"/>
</dbReference>
<dbReference type="EMBL" id="JASZZN010000005">
    <property type="protein sequence ID" value="MDM4015507.1"/>
    <property type="molecule type" value="Genomic_DNA"/>
</dbReference>
<keyword evidence="6 7" id="KW-0472">Membrane</keyword>
<evidence type="ECO:0000313" key="10">
    <source>
        <dbReference type="EMBL" id="MDM4015507.1"/>
    </source>
</evidence>
<sequence>MFNCLRRCFPDLMLAVTMKGLMSRPFSRVLRIACRRWGAMIGIVVSSLAIAVLWSANISAVLPMVDIVFAGKSVQEYVDESIQASSARIIELEQQLADHGDDTDAGQLRDQLARQTTRAYWYAVAQPYIAGYAPATPFGTLLAILSFLVIGTALKLIALVANMMWVQYVAGRTSIDLRELFFRKALHLDLDKFGENGSADLTARLTNDVSLVGAGVSTLLGKMTREPLKLIGCLIGAAFVCPRLLLLVLVVTPLLGLVMQKLSRAIRLASRRAMEEMSQLYGMLNDSFSGIRLIKASNTQAFERARLRQGSFTYYYRSLKMEFYNTLARGTTEMMGITTVSLAILAGGYLVLTGRTHLFGLQITVEPLQQGQVFLFFSFLIGASDPARKLADVWSGLQRGIAAADRVMEIVDQDNRVREPKHAKTVARPHTVVQFDDVQYRYPSGPQVLRGIDLNIPHGETVAIVGPNGSGKSTIVSLLCRFDDPQAGHVKLNDVPLNELRTRDLRKRMALVTQQTVVFEETIENNLRYGCPAASHDDVIRAAKLAFADDFIRNKTPHGYQTRLGADGMRLSGGQMQRLALARAFLRNPDILILDEATSQIDLESERLIHQALRQFLVGRTGVMITHRASTLALADRIIVIEQGRVAAEGHHDELQHTNRFYRSLCGNENRNAA</sequence>
<dbReference type="SUPFAM" id="SSF90123">
    <property type="entry name" value="ABC transporter transmembrane region"/>
    <property type="match status" value="1"/>
</dbReference>
<feature type="domain" description="ABC transmembrane type-1" evidence="9">
    <location>
        <begin position="129"/>
        <end position="399"/>
    </location>
</feature>
<dbReference type="PANTHER" id="PTHR43394:SF1">
    <property type="entry name" value="ATP-BINDING CASSETTE SUB-FAMILY B MEMBER 10, MITOCHONDRIAL"/>
    <property type="match status" value="1"/>
</dbReference>
<dbReference type="Gene3D" id="3.40.50.300">
    <property type="entry name" value="P-loop containing nucleotide triphosphate hydrolases"/>
    <property type="match status" value="1"/>
</dbReference>
<dbReference type="SMART" id="SM00382">
    <property type="entry name" value="AAA"/>
    <property type="match status" value="1"/>
</dbReference>
<keyword evidence="3" id="KW-0547">Nucleotide-binding</keyword>
<evidence type="ECO:0000256" key="3">
    <source>
        <dbReference type="ARBA" id="ARBA00022741"/>
    </source>
</evidence>
<dbReference type="Pfam" id="PF00005">
    <property type="entry name" value="ABC_tran"/>
    <property type="match status" value="1"/>
</dbReference>
<keyword evidence="11" id="KW-1185">Reference proteome</keyword>
<organism evidence="10 11">
    <name type="scientific">Roseiconus lacunae</name>
    <dbReference type="NCBI Taxonomy" id="2605694"/>
    <lineage>
        <taxon>Bacteria</taxon>
        <taxon>Pseudomonadati</taxon>
        <taxon>Planctomycetota</taxon>
        <taxon>Planctomycetia</taxon>
        <taxon>Pirellulales</taxon>
        <taxon>Pirellulaceae</taxon>
        <taxon>Roseiconus</taxon>
    </lineage>
</organism>
<dbReference type="Proteomes" id="UP001239462">
    <property type="component" value="Unassembled WGS sequence"/>
</dbReference>
<evidence type="ECO:0000259" key="9">
    <source>
        <dbReference type="PROSITE" id="PS50929"/>
    </source>
</evidence>
<dbReference type="Pfam" id="PF00664">
    <property type="entry name" value="ABC_membrane"/>
    <property type="match status" value="1"/>
</dbReference>
<evidence type="ECO:0000256" key="2">
    <source>
        <dbReference type="ARBA" id="ARBA00022692"/>
    </source>
</evidence>
<dbReference type="SUPFAM" id="SSF52540">
    <property type="entry name" value="P-loop containing nucleoside triphosphate hydrolases"/>
    <property type="match status" value="1"/>
</dbReference>
<evidence type="ECO:0000256" key="1">
    <source>
        <dbReference type="ARBA" id="ARBA00004651"/>
    </source>
</evidence>
<keyword evidence="5 7" id="KW-1133">Transmembrane helix</keyword>
<dbReference type="InterPro" id="IPR017871">
    <property type="entry name" value="ABC_transporter-like_CS"/>
</dbReference>
<evidence type="ECO:0000259" key="8">
    <source>
        <dbReference type="PROSITE" id="PS50893"/>
    </source>
</evidence>
<dbReference type="Gene3D" id="1.20.1560.10">
    <property type="entry name" value="ABC transporter type 1, transmembrane domain"/>
    <property type="match status" value="1"/>
</dbReference>
<accession>A0ABT7PG87</accession>
<evidence type="ECO:0000256" key="5">
    <source>
        <dbReference type="ARBA" id="ARBA00022989"/>
    </source>
</evidence>
<comment type="caution">
    <text evidence="10">The sequence shown here is derived from an EMBL/GenBank/DDBJ whole genome shotgun (WGS) entry which is preliminary data.</text>
</comment>
<dbReference type="InterPro" id="IPR003593">
    <property type="entry name" value="AAA+_ATPase"/>
</dbReference>
<dbReference type="PROSITE" id="PS50929">
    <property type="entry name" value="ABC_TM1F"/>
    <property type="match status" value="1"/>
</dbReference>
<evidence type="ECO:0000256" key="6">
    <source>
        <dbReference type="ARBA" id="ARBA00023136"/>
    </source>
</evidence>
<keyword evidence="2 7" id="KW-0812">Transmembrane</keyword>
<dbReference type="RefSeq" id="WP_289163006.1">
    <property type="nucleotide sequence ID" value="NZ_JASZZN010000005.1"/>
</dbReference>
<dbReference type="PROSITE" id="PS00211">
    <property type="entry name" value="ABC_TRANSPORTER_1"/>
    <property type="match status" value="1"/>
</dbReference>
<dbReference type="PANTHER" id="PTHR43394">
    <property type="entry name" value="ATP-DEPENDENT PERMEASE MDL1, MITOCHONDRIAL"/>
    <property type="match status" value="1"/>
</dbReference>